<gene>
    <name evidence="2" type="ORF">JR347_17700</name>
</gene>
<dbReference type="Pfam" id="PF00403">
    <property type="entry name" value="HMA"/>
    <property type="match status" value="1"/>
</dbReference>
<reference evidence="2" key="1">
    <citation type="submission" date="2021-02" db="EMBL/GenBank/DDBJ databases">
        <title>Fulvivirga sp. S481 isolated from sea water.</title>
        <authorList>
            <person name="Bae S.S."/>
            <person name="Baek K."/>
        </authorList>
    </citation>
    <scope>NUCLEOTIDE SEQUENCE</scope>
    <source>
        <strain evidence="2">S481</strain>
    </source>
</reference>
<dbReference type="RefSeq" id="WP_205721903.1">
    <property type="nucleotide sequence ID" value="NZ_CP070608.1"/>
</dbReference>
<keyword evidence="3" id="KW-1185">Reference proteome</keyword>
<dbReference type="InterPro" id="IPR036163">
    <property type="entry name" value="HMA_dom_sf"/>
</dbReference>
<proteinExistence type="predicted"/>
<sequence>MKNILILSIVLLVSNISYSQKKVVEDSISVSGNCQMCKKRIESALINRDGVKYAEWNVKTKKLFIAYREDKISTQEVHKAIAAAGHDTDLVKSEDLVYSELPFCCLYRDHDPHGPNGEEQHENK</sequence>
<dbReference type="AlphaFoldDB" id="A0A975A1C8"/>
<organism evidence="2 3">
    <name type="scientific">Fulvivirga lutea</name>
    <dbReference type="NCBI Taxonomy" id="2810512"/>
    <lineage>
        <taxon>Bacteria</taxon>
        <taxon>Pseudomonadati</taxon>
        <taxon>Bacteroidota</taxon>
        <taxon>Cytophagia</taxon>
        <taxon>Cytophagales</taxon>
        <taxon>Fulvivirgaceae</taxon>
        <taxon>Fulvivirga</taxon>
    </lineage>
</organism>
<dbReference type="Proteomes" id="UP000662783">
    <property type="component" value="Chromosome"/>
</dbReference>
<protein>
    <submittedName>
        <fullName evidence="2">Heavy-metal-associated domain-containing protein</fullName>
    </submittedName>
</protein>
<dbReference type="EMBL" id="CP070608">
    <property type="protein sequence ID" value="QSE97392.1"/>
    <property type="molecule type" value="Genomic_DNA"/>
</dbReference>
<evidence type="ECO:0000313" key="3">
    <source>
        <dbReference type="Proteomes" id="UP000662783"/>
    </source>
</evidence>
<name>A0A975A1C8_9BACT</name>
<evidence type="ECO:0000259" key="1">
    <source>
        <dbReference type="PROSITE" id="PS50846"/>
    </source>
</evidence>
<evidence type="ECO:0000313" key="2">
    <source>
        <dbReference type="EMBL" id="QSE97392.1"/>
    </source>
</evidence>
<dbReference type="CDD" id="cd00371">
    <property type="entry name" value="HMA"/>
    <property type="match status" value="1"/>
</dbReference>
<dbReference type="PROSITE" id="PS50846">
    <property type="entry name" value="HMA_2"/>
    <property type="match status" value="1"/>
</dbReference>
<feature type="domain" description="HMA" evidence="1">
    <location>
        <begin position="21"/>
        <end position="89"/>
    </location>
</feature>
<dbReference type="SUPFAM" id="SSF55008">
    <property type="entry name" value="HMA, heavy metal-associated domain"/>
    <property type="match status" value="1"/>
</dbReference>
<accession>A0A975A1C8</accession>
<dbReference type="Gene3D" id="3.30.70.100">
    <property type="match status" value="1"/>
</dbReference>
<dbReference type="GO" id="GO:0046872">
    <property type="term" value="F:metal ion binding"/>
    <property type="evidence" value="ECO:0007669"/>
    <property type="project" value="InterPro"/>
</dbReference>
<dbReference type="KEGG" id="fuv:JR347_17700"/>
<dbReference type="InterPro" id="IPR006121">
    <property type="entry name" value="HMA_dom"/>
</dbReference>